<reference evidence="2 3" key="1">
    <citation type="submission" date="2019-10" db="EMBL/GenBank/DDBJ databases">
        <authorList>
            <person name="Karimi E."/>
        </authorList>
    </citation>
    <scope>NUCLEOTIDE SEQUENCE [LARGE SCALE GENOMIC DNA]</scope>
    <source>
        <strain evidence="2">Sphingobacterium sp. 8BC</strain>
    </source>
</reference>
<dbReference type="AlphaFoldDB" id="A0A654C0N6"/>
<dbReference type="EMBL" id="CABWMV010000024">
    <property type="protein sequence ID" value="VXC86710.1"/>
    <property type="molecule type" value="Genomic_DNA"/>
</dbReference>
<keyword evidence="1" id="KW-1133">Transmembrane helix</keyword>
<name>A0A654C0N6_SPHMU</name>
<evidence type="ECO:0000256" key="1">
    <source>
        <dbReference type="SAM" id="Phobius"/>
    </source>
</evidence>
<evidence type="ECO:0000313" key="2">
    <source>
        <dbReference type="EMBL" id="VXC86710.1"/>
    </source>
</evidence>
<organism evidence="2 3">
    <name type="scientific">Sphingobacterium multivorum</name>
    <dbReference type="NCBI Taxonomy" id="28454"/>
    <lineage>
        <taxon>Bacteria</taxon>
        <taxon>Pseudomonadati</taxon>
        <taxon>Bacteroidota</taxon>
        <taxon>Sphingobacteriia</taxon>
        <taxon>Sphingobacteriales</taxon>
        <taxon>Sphingobacteriaceae</taxon>
        <taxon>Sphingobacterium</taxon>
    </lineage>
</organism>
<evidence type="ECO:0000313" key="3">
    <source>
        <dbReference type="Proteomes" id="UP000432350"/>
    </source>
</evidence>
<dbReference type="Proteomes" id="UP000432350">
    <property type="component" value="Unassembled WGS sequence"/>
</dbReference>
<protein>
    <submittedName>
        <fullName evidence="2">Uncharacterized protein</fullName>
    </submittedName>
</protein>
<keyword evidence="1" id="KW-0472">Membrane</keyword>
<feature type="transmembrane region" description="Helical" evidence="1">
    <location>
        <begin position="26"/>
        <end position="42"/>
    </location>
</feature>
<gene>
    <name evidence="2" type="ORF">SPHINGO8BC_50549</name>
</gene>
<accession>A0A654C0N6</accession>
<sequence length="50" mass="5922">MFLSAISVRHNEKKALPTDPIFHSKVSYVSFPLLCVFTHLYFRKYFSFAH</sequence>
<proteinExistence type="predicted"/>
<keyword evidence="1" id="KW-0812">Transmembrane</keyword>